<dbReference type="EMBL" id="LT907975">
    <property type="protein sequence ID" value="SOB59780.1"/>
    <property type="molecule type" value="Genomic_DNA"/>
</dbReference>
<accession>A0A2C8FC83</accession>
<feature type="compositionally biased region" description="Polar residues" evidence="2">
    <location>
        <begin position="89"/>
        <end position="101"/>
    </location>
</feature>
<evidence type="ECO:0000313" key="4">
    <source>
        <dbReference type="EMBL" id="SOB59780.1"/>
    </source>
</evidence>
<evidence type="ECO:0000256" key="2">
    <source>
        <dbReference type="SAM" id="MobiDB-lite"/>
    </source>
</evidence>
<proteinExistence type="inferred from homology"/>
<dbReference type="OrthoDB" id="9793516at2"/>
<dbReference type="PANTHER" id="PTHR33777:SF1">
    <property type="entry name" value="UPF0045 PROTEIN ECM15"/>
    <property type="match status" value="1"/>
</dbReference>
<sequence>MSVIVDFSIFPMDKGTQSLSPYVARAVKIVRDSGLPYQLGPMGTAVEGEWDEVMQVIDKCYKELEPDSERIYMNIKVDSRRDRTDGLKSKTTSVTDKLTAS</sequence>
<dbReference type="KEGG" id="pprf:DPRO_2870"/>
<dbReference type="Pfam" id="PF01910">
    <property type="entry name" value="Thiamine_BP"/>
    <property type="match status" value="1"/>
</dbReference>
<gene>
    <name evidence="4" type="ORF">DPRO_2870</name>
</gene>
<dbReference type="InterPro" id="IPR051614">
    <property type="entry name" value="UPF0045_domain"/>
</dbReference>
<feature type="region of interest" description="Disordered" evidence="2">
    <location>
        <begin position="81"/>
        <end position="101"/>
    </location>
</feature>
<dbReference type="RefSeq" id="WP_097012607.1">
    <property type="nucleotide sequence ID" value="NZ_LT907975.1"/>
</dbReference>
<dbReference type="Gene3D" id="3.30.70.930">
    <property type="match status" value="1"/>
</dbReference>
<dbReference type="AlphaFoldDB" id="A0A2C8FC83"/>
<keyword evidence="5" id="KW-1185">Reference proteome</keyword>
<dbReference type="GO" id="GO:0005829">
    <property type="term" value="C:cytosol"/>
    <property type="evidence" value="ECO:0007669"/>
    <property type="project" value="TreeGrafter"/>
</dbReference>
<protein>
    <recommendedName>
        <fullName evidence="3">Thiamine-binding protein domain-containing protein</fullName>
    </recommendedName>
</protein>
<reference evidence="5" key="1">
    <citation type="submission" date="2017-09" db="EMBL/GenBank/DDBJ databases">
        <authorList>
            <person name="Regsiter A."/>
            <person name="William W."/>
        </authorList>
    </citation>
    <scope>NUCLEOTIDE SEQUENCE [LARGE SCALE GENOMIC DNA]</scope>
    <source>
        <strain evidence="5">500-1</strain>
    </source>
</reference>
<dbReference type="NCBIfam" id="TIGR00106">
    <property type="entry name" value="MTH1187 family thiamine-binding protein"/>
    <property type="match status" value="1"/>
</dbReference>
<dbReference type="InterPro" id="IPR002767">
    <property type="entry name" value="Thiamine_BP"/>
</dbReference>
<dbReference type="Proteomes" id="UP000219215">
    <property type="component" value="Chromosome DPRO"/>
</dbReference>
<dbReference type="InterPro" id="IPR029756">
    <property type="entry name" value="MTH1187/YkoF-like"/>
</dbReference>
<evidence type="ECO:0000313" key="5">
    <source>
        <dbReference type="Proteomes" id="UP000219215"/>
    </source>
</evidence>
<dbReference type="PANTHER" id="PTHR33777">
    <property type="entry name" value="UPF0045 PROTEIN ECM15"/>
    <property type="match status" value="1"/>
</dbReference>
<name>A0A2C8FC83_9BACT</name>
<evidence type="ECO:0000259" key="3">
    <source>
        <dbReference type="Pfam" id="PF01910"/>
    </source>
</evidence>
<feature type="domain" description="Thiamine-binding protein" evidence="3">
    <location>
        <begin position="5"/>
        <end position="94"/>
    </location>
</feature>
<dbReference type="SUPFAM" id="SSF89957">
    <property type="entry name" value="MTH1187/YkoF-like"/>
    <property type="match status" value="1"/>
</dbReference>
<evidence type="ECO:0000256" key="1">
    <source>
        <dbReference type="ARBA" id="ARBA00010272"/>
    </source>
</evidence>
<organism evidence="4 5">
    <name type="scientific">Pseudodesulfovibrio profundus</name>
    <dbReference type="NCBI Taxonomy" id="57320"/>
    <lineage>
        <taxon>Bacteria</taxon>
        <taxon>Pseudomonadati</taxon>
        <taxon>Thermodesulfobacteriota</taxon>
        <taxon>Desulfovibrionia</taxon>
        <taxon>Desulfovibrionales</taxon>
        <taxon>Desulfovibrionaceae</taxon>
    </lineage>
</organism>
<comment type="similarity">
    <text evidence="1">Belongs to the UPF0045 family.</text>
</comment>